<dbReference type="InterPro" id="IPR021610">
    <property type="entry name" value="DUF3228"/>
</dbReference>
<protein>
    <recommendedName>
        <fullName evidence="2">DUF3228 domain-containing protein</fullName>
    </recommendedName>
</protein>
<name>A0A381Z0M2_9ZZZZ</name>
<dbReference type="EMBL" id="UINC01019523">
    <property type="protein sequence ID" value="SVA82704.1"/>
    <property type="molecule type" value="Genomic_DNA"/>
</dbReference>
<accession>A0A381Z0M2</accession>
<proteinExistence type="predicted"/>
<evidence type="ECO:0000313" key="1">
    <source>
        <dbReference type="EMBL" id="SVA82704.1"/>
    </source>
</evidence>
<dbReference type="AlphaFoldDB" id="A0A381Z0M2"/>
<reference evidence="1" key="1">
    <citation type="submission" date="2018-05" db="EMBL/GenBank/DDBJ databases">
        <authorList>
            <person name="Lanie J.A."/>
            <person name="Ng W.-L."/>
            <person name="Kazmierczak K.M."/>
            <person name="Andrzejewski T.M."/>
            <person name="Davidsen T.M."/>
            <person name="Wayne K.J."/>
            <person name="Tettelin H."/>
            <person name="Glass J.I."/>
            <person name="Rusch D."/>
            <person name="Podicherti R."/>
            <person name="Tsui H.-C.T."/>
            <person name="Winkler M.E."/>
        </authorList>
    </citation>
    <scope>NUCLEOTIDE SEQUENCE</scope>
</reference>
<evidence type="ECO:0008006" key="2">
    <source>
        <dbReference type="Google" id="ProtNLM"/>
    </source>
</evidence>
<sequence length="186" mass="21254">MKVAVNDFVLRQTKNSGKTYSYSLTFEQISKHAEERMLSGFYKDGYRNGIRIVEVDPKLNDQFFCPYVKVTNEIRLEANVVKRQDFEESYIQVRALNGAPLKAGAVELILYRKDILLENKENTTDAEWELISINAIPEGVENLPMGYVTMMRNQLNLPGGTDAIYSSEEWAESVYFSQKYVAVKSG</sequence>
<organism evidence="1">
    <name type="scientific">marine metagenome</name>
    <dbReference type="NCBI Taxonomy" id="408172"/>
    <lineage>
        <taxon>unclassified sequences</taxon>
        <taxon>metagenomes</taxon>
        <taxon>ecological metagenomes</taxon>
    </lineage>
</organism>
<dbReference type="Pfam" id="PF11539">
    <property type="entry name" value="DUF3228"/>
    <property type="match status" value="1"/>
</dbReference>
<gene>
    <name evidence="1" type="ORF">METZ01_LOCUS135558</name>
</gene>